<name>A0A0S4QLG9_9ACTN</name>
<keyword evidence="2 3" id="KW-0378">Hydrolase</keyword>
<dbReference type="GO" id="GO:0052689">
    <property type="term" value="F:carboxylic ester hydrolase activity"/>
    <property type="evidence" value="ECO:0007669"/>
    <property type="project" value="UniProtKB-ARBA"/>
</dbReference>
<keyword evidence="4" id="KW-1185">Reference proteome</keyword>
<evidence type="ECO:0000313" key="4">
    <source>
        <dbReference type="Proteomes" id="UP000198802"/>
    </source>
</evidence>
<dbReference type="PANTHER" id="PTHR22946">
    <property type="entry name" value="DIENELACTONE HYDROLASE DOMAIN-CONTAINING PROTEIN-RELATED"/>
    <property type="match status" value="1"/>
</dbReference>
<dbReference type="EMBL" id="FAOZ01000007">
    <property type="protein sequence ID" value="CUU56433.1"/>
    <property type="molecule type" value="Genomic_DNA"/>
</dbReference>
<dbReference type="InterPro" id="IPR029058">
    <property type="entry name" value="AB_hydrolase_fold"/>
</dbReference>
<proteinExistence type="inferred from homology"/>
<accession>A0A0S4QLG9</accession>
<comment type="similarity">
    <text evidence="1">Belongs to the AB hydrolase superfamily.</text>
</comment>
<evidence type="ECO:0000313" key="3">
    <source>
        <dbReference type="EMBL" id="CUU56433.1"/>
    </source>
</evidence>
<dbReference type="SUPFAM" id="SSF53474">
    <property type="entry name" value="alpha/beta-Hydrolases"/>
    <property type="match status" value="1"/>
</dbReference>
<sequence>MHLHVTSQTTISGVGERRFTLDGITGALWTPAGTDADTATPRPLVLLGHGGGQHSHAPGVLARAQRYVTHCGFVAAAIDAPGHGDRPRTAADEQFFADLQRRMAAGEPVGDLLAEDNATRAHQAVPEWQATLDALETLGCVAPGGPVGYWGVSLGTMIGIPLVAAEQRITAAVFGLVGARHLTDDAARITVPVQFLLQWDDELVPREAGLALFDAFASTEKTLHANTGRHMDLPRFEVASAELFFTRHLTTGDPVTR</sequence>
<organism evidence="3 4">
    <name type="scientific">Parafrankia irregularis</name>
    <dbReference type="NCBI Taxonomy" id="795642"/>
    <lineage>
        <taxon>Bacteria</taxon>
        <taxon>Bacillati</taxon>
        <taxon>Actinomycetota</taxon>
        <taxon>Actinomycetes</taxon>
        <taxon>Frankiales</taxon>
        <taxon>Frankiaceae</taxon>
        <taxon>Parafrankia</taxon>
    </lineage>
</organism>
<dbReference type="Gene3D" id="3.40.50.1820">
    <property type="entry name" value="alpha/beta hydrolase"/>
    <property type="match status" value="1"/>
</dbReference>
<evidence type="ECO:0000256" key="1">
    <source>
        <dbReference type="ARBA" id="ARBA00008645"/>
    </source>
</evidence>
<protein>
    <submittedName>
        <fullName evidence="3">Alpha/beta hydrolase family protein</fullName>
    </submittedName>
</protein>
<gene>
    <name evidence="3" type="ORF">Ga0074812_107317</name>
</gene>
<reference evidence="4" key="1">
    <citation type="submission" date="2015-11" db="EMBL/GenBank/DDBJ databases">
        <authorList>
            <person name="Varghese N."/>
        </authorList>
    </citation>
    <scope>NUCLEOTIDE SEQUENCE [LARGE SCALE GENOMIC DNA]</scope>
    <source>
        <strain evidence="4">DSM 45899</strain>
    </source>
</reference>
<evidence type="ECO:0000256" key="2">
    <source>
        <dbReference type="ARBA" id="ARBA00022801"/>
    </source>
</evidence>
<dbReference type="Proteomes" id="UP000198802">
    <property type="component" value="Unassembled WGS sequence"/>
</dbReference>
<dbReference type="AlphaFoldDB" id="A0A0S4QLG9"/>
<dbReference type="InterPro" id="IPR050261">
    <property type="entry name" value="FrsA_esterase"/>
</dbReference>
<dbReference type="PANTHER" id="PTHR22946:SF9">
    <property type="entry name" value="POLYKETIDE TRANSFERASE AF380"/>
    <property type="match status" value="1"/>
</dbReference>